<dbReference type="Pfam" id="PF12697">
    <property type="entry name" value="Abhydrolase_6"/>
    <property type="match status" value="1"/>
</dbReference>
<reference evidence="3" key="1">
    <citation type="journal article" date="2014" name="Front. Microbiol.">
        <title>High frequency of phylogenetically diverse reductive dehalogenase-homologous genes in deep subseafloor sedimentary metagenomes.</title>
        <authorList>
            <person name="Kawai M."/>
            <person name="Futagami T."/>
            <person name="Toyoda A."/>
            <person name="Takaki Y."/>
            <person name="Nishi S."/>
            <person name="Hori S."/>
            <person name="Arai W."/>
            <person name="Tsubouchi T."/>
            <person name="Morono Y."/>
            <person name="Uchiyama I."/>
            <person name="Ito T."/>
            <person name="Fujiyama A."/>
            <person name="Inagaki F."/>
            <person name="Takami H."/>
        </authorList>
    </citation>
    <scope>NUCLEOTIDE SEQUENCE</scope>
    <source>
        <strain evidence="3">Expedition CK06-06</strain>
    </source>
</reference>
<dbReference type="GO" id="GO:0016787">
    <property type="term" value="F:hydrolase activity"/>
    <property type="evidence" value="ECO:0007669"/>
    <property type="project" value="UniProtKB-KW"/>
</dbReference>
<dbReference type="AlphaFoldDB" id="X0W6A7"/>
<organism evidence="3">
    <name type="scientific">marine sediment metagenome</name>
    <dbReference type="NCBI Taxonomy" id="412755"/>
    <lineage>
        <taxon>unclassified sequences</taxon>
        <taxon>metagenomes</taxon>
        <taxon>ecological metagenomes</taxon>
    </lineage>
</organism>
<gene>
    <name evidence="3" type="ORF">S01H1_49934</name>
</gene>
<dbReference type="PANTHER" id="PTHR43798">
    <property type="entry name" value="MONOACYLGLYCEROL LIPASE"/>
    <property type="match status" value="1"/>
</dbReference>
<keyword evidence="1" id="KW-0378">Hydrolase</keyword>
<dbReference type="InterPro" id="IPR000073">
    <property type="entry name" value="AB_hydrolase_1"/>
</dbReference>
<comment type="caution">
    <text evidence="3">The sequence shown here is derived from an EMBL/GenBank/DDBJ whole genome shotgun (WGS) entry which is preliminary data.</text>
</comment>
<sequence length="187" mass="21026">MQALSNRSRILALDFWGFGNSNRVPDRYFFGSYVEQLTHFIEHLGIAKPVTLVGHGLGAAVAIRFAHLWPRQVRRLALVAPPLDGNGINHHLTDMDPVDFVRRYLYKFLEAPELKHELQKSDPAAVNSVANQLVGYDFTADIDKFDRPVLLIFGDRDQVVNQPLNGLTAALGSEKNHHYVTLDACDH</sequence>
<dbReference type="PANTHER" id="PTHR43798:SF31">
    <property type="entry name" value="AB HYDROLASE SUPERFAMILY PROTEIN YCLE"/>
    <property type="match status" value="1"/>
</dbReference>
<proteinExistence type="predicted"/>
<accession>X0W6A7</accession>
<dbReference type="PRINTS" id="PR00111">
    <property type="entry name" value="ABHYDROLASE"/>
</dbReference>
<name>X0W6A7_9ZZZZ</name>
<dbReference type="InterPro" id="IPR050266">
    <property type="entry name" value="AB_hydrolase_sf"/>
</dbReference>
<feature type="non-terminal residue" evidence="3">
    <location>
        <position position="187"/>
    </location>
</feature>
<evidence type="ECO:0000256" key="1">
    <source>
        <dbReference type="ARBA" id="ARBA00022801"/>
    </source>
</evidence>
<dbReference type="GO" id="GO:0016020">
    <property type="term" value="C:membrane"/>
    <property type="evidence" value="ECO:0007669"/>
    <property type="project" value="TreeGrafter"/>
</dbReference>
<dbReference type="InterPro" id="IPR029058">
    <property type="entry name" value="AB_hydrolase_fold"/>
</dbReference>
<dbReference type="EMBL" id="BARS01032150">
    <property type="protein sequence ID" value="GAG26085.1"/>
    <property type="molecule type" value="Genomic_DNA"/>
</dbReference>
<evidence type="ECO:0000313" key="3">
    <source>
        <dbReference type="EMBL" id="GAG26085.1"/>
    </source>
</evidence>
<dbReference type="SUPFAM" id="SSF53474">
    <property type="entry name" value="alpha/beta-Hydrolases"/>
    <property type="match status" value="1"/>
</dbReference>
<protein>
    <recommendedName>
        <fullName evidence="2">AB hydrolase-1 domain-containing protein</fullName>
    </recommendedName>
</protein>
<feature type="domain" description="AB hydrolase-1" evidence="2">
    <location>
        <begin position="5"/>
        <end position="187"/>
    </location>
</feature>
<dbReference type="Gene3D" id="3.40.50.1820">
    <property type="entry name" value="alpha/beta hydrolase"/>
    <property type="match status" value="1"/>
</dbReference>
<evidence type="ECO:0000259" key="2">
    <source>
        <dbReference type="Pfam" id="PF12697"/>
    </source>
</evidence>